<sequence length="80" mass="8628">MAAAPAGSWRHEETADRGAPPLGSGGRRVTVRGEIVGLAYSDRDVVEFLRRTGLPEAERLLDDPGWVKWAGGRAHVYDAA</sequence>
<reference evidence="2" key="2">
    <citation type="submission" date="2024-07" db="EMBL/GenBank/DDBJ databases">
        <title>Streptomyces haneummycinica sp. nov., a new antibiotic-producing actinobacterium isolated from marine sediment.</title>
        <authorList>
            <person name="Uemura M."/>
            <person name="Hamada M."/>
            <person name="Hirano S."/>
            <person name="Kobayashi K."/>
            <person name="Ohshiro T."/>
            <person name="Kobayashi T."/>
            <person name="Terahara T."/>
        </authorList>
    </citation>
    <scope>NUCLEOTIDE SEQUENCE</scope>
    <source>
        <strain evidence="2">KM77-8</strain>
    </source>
</reference>
<dbReference type="AlphaFoldDB" id="A0AAT9HN18"/>
<accession>A0AAT9HN18</accession>
<reference evidence="2" key="1">
    <citation type="submission" date="2024-06" db="EMBL/GenBank/DDBJ databases">
        <authorList>
            <consortium name="consrtm"/>
            <person name="Uemura M."/>
            <person name="Terahara T."/>
        </authorList>
    </citation>
    <scope>NUCLEOTIDE SEQUENCE</scope>
    <source>
        <strain evidence="2">KM77-8</strain>
    </source>
</reference>
<name>A0AAT9HN18_9ACTN</name>
<protein>
    <submittedName>
        <fullName evidence="2">Uncharacterized protein</fullName>
    </submittedName>
</protein>
<dbReference type="EMBL" id="AP035768">
    <property type="protein sequence ID" value="BFO18844.1"/>
    <property type="molecule type" value="Genomic_DNA"/>
</dbReference>
<gene>
    <name evidence="2" type="ORF">SHKM778_52320</name>
</gene>
<evidence type="ECO:0000256" key="1">
    <source>
        <dbReference type="SAM" id="MobiDB-lite"/>
    </source>
</evidence>
<evidence type="ECO:0000313" key="2">
    <source>
        <dbReference type="EMBL" id="BFO18844.1"/>
    </source>
</evidence>
<organism evidence="2">
    <name type="scientific">Streptomyces haneummycinicus</name>
    <dbReference type="NCBI Taxonomy" id="3074435"/>
    <lineage>
        <taxon>Bacteria</taxon>
        <taxon>Bacillati</taxon>
        <taxon>Actinomycetota</taxon>
        <taxon>Actinomycetes</taxon>
        <taxon>Kitasatosporales</taxon>
        <taxon>Streptomycetaceae</taxon>
        <taxon>Streptomyces</taxon>
    </lineage>
</organism>
<proteinExistence type="predicted"/>
<feature type="region of interest" description="Disordered" evidence="1">
    <location>
        <begin position="1"/>
        <end position="28"/>
    </location>
</feature>